<gene>
    <name evidence="2" type="ORF">CYJ34_02715</name>
</gene>
<protein>
    <recommendedName>
        <fullName evidence="4">Lipoprotein</fullName>
    </recommendedName>
</protein>
<dbReference type="RefSeq" id="WP_101539796.1">
    <property type="nucleotide sequence ID" value="NZ_PKGS01000001.1"/>
</dbReference>
<evidence type="ECO:0000313" key="3">
    <source>
        <dbReference type="Proteomes" id="UP000234335"/>
    </source>
</evidence>
<keyword evidence="3" id="KW-1185">Reference proteome</keyword>
<feature type="signal peptide" evidence="1">
    <location>
        <begin position="1"/>
        <end position="22"/>
    </location>
</feature>
<dbReference type="AlphaFoldDB" id="A0A2I1MBY1"/>
<dbReference type="EMBL" id="PKGS01000001">
    <property type="protein sequence ID" value="PKZ17637.1"/>
    <property type="molecule type" value="Genomic_DNA"/>
</dbReference>
<accession>A0A2I1MBY1</accession>
<comment type="caution">
    <text evidence="2">The sequence shown here is derived from an EMBL/GenBank/DDBJ whole genome shotgun (WGS) entry which is preliminary data.</text>
</comment>
<dbReference type="PROSITE" id="PS51257">
    <property type="entry name" value="PROKAR_LIPOPROTEIN"/>
    <property type="match status" value="1"/>
</dbReference>
<evidence type="ECO:0008006" key="4">
    <source>
        <dbReference type="Google" id="ProtNLM"/>
    </source>
</evidence>
<organism evidence="2 3">
    <name type="scientific">Anaerococcus octavius</name>
    <dbReference type="NCBI Taxonomy" id="54007"/>
    <lineage>
        <taxon>Bacteria</taxon>
        <taxon>Bacillati</taxon>
        <taxon>Bacillota</taxon>
        <taxon>Tissierellia</taxon>
        <taxon>Tissierellales</taxon>
        <taxon>Peptoniphilaceae</taxon>
        <taxon>Anaerococcus</taxon>
    </lineage>
</organism>
<evidence type="ECO:0000256" key="1">
    <source>
        <dbReference type="SAM" id="SignalP"/>
    </source>
</evidence>
<feature type="chain" id="PRO_5014137824" description="Lipoprotein" evidence="1">
    <location>
        <begin position="23"/>
        <end position="290"/>
    </location>
</feature>
<reference evidence="2 3" key="1">
    <citation type="submission" date="2017-12" db="EMBL/GenBank/DDBJ databases">
        <title>Phylogenetic diversity of female urinary microbiome.</title>
        <authorList>
            <person name="Thomas-White K."/>
            <person name="Wolfe A.J."/>
        </authorList>
    </citation>
    <scope>NUCLEOTIDE SEQUENCE [LARGE SCALE GENOMIC DNA]</scope>
    <source>
        <strain evidence="2 3">UMB0119</strain>
    </source>
</reference>
<evidence type="ECO:0000313" key="2">
    <source>
        <dbReference type="EMBL" id="PKZ17637.1"/>
    </source>
</evidence>
<keyword evidence="1" id="KW-0732">Signal</keyword>
<sequence>MKKKFFLILSLGLLLTSCDFQARDEFEKQLAADEKKVDKDFKMPDISYEKAGEESSTNNDNKTDEKLDLTNLYGSGKAGTNLNPADAVGNIIDTSIGESQIGISLRPSSQVAGAYSTILSYKRNNELTEREFGPIAGINGLNTVVTFDKVNSDSGPMLLVSQVTINNGETYSAYYIFNKFMSLMDYLVFRTSTNDTTPTVERLDDIVEYTDQAIPGDLNKAIKNRMEAEDRYLPSLLDVYGINYKSVKSLYENKEMDIGYLPDITGKDRILLTKTTTSTDNMGMNIDMEK</sequence>
<dbReference type="Proteomes" id="UP000234335">
    <property type="component" value="Unassembled WGS sequence"/>
</dbReference>
<proteinExistence type="predicted"/>
<name>A0A2I1MBY1_9FIRM</name>